<proteinExistence type="predicted"/>
<dbReference type="AlphaFoldDB" id="W4KKH7"/>
<protein>
    <submittedName>
        <fullName evidence="1">Uncharacterized protein</fullName>
    </submittedName>
</protein>
<dbReference type="InParanoid" id="W4KKH7"/>
<dbReference type="KEGG" id="hir:HETIRDRAFT_44593"/>
<dbReference type="OrthoDB" id="3054308at2759"/>
<evidence type="ECO:0000313" key="2">
    <source>
        <dbReference type="Proteomes" id="UP000030671"/>
    </source>
</evidence>
<evidence type="ECO:0000313" key="1">
    <source>
        <dbReference type="EMBL" id="ETW86343.1"/>
    </source>
</evidence>
<name>W4KKH7_HETIT</name>
<dbReference type="EMBL" id="KI925455">
    <property type="protein sequence ID" value="ETW86343.1"/>
    <property type="molecule type" value="Genomic_DNA"/>
</dbReference>
<dbReference type="Proteomes" id="UP000030671">
    <property type="component" value="Unassembled WGS sequence"/>
</dbReference>
<gene>
    <name evidence="1" type="ORF">HETIRDRAFT_44593</name>
</gene>
<sequence length="211" mass="24439">MELELKGIDFNATHYQVAKAFETVLHGRDFYDPDDPQTNGRPPNFRVKLNPSIAGGVGNNGTGILTLPTSRLGDRFLTWLKEVPSNEHEIRVLGKKISAFRRRRGIPKETKETLQKTLYVDPELEYQREEKLRKLDHRLRVEKVQFGTWFRTSESPTASRSFSIEYERDYTQRSAGYLGLEYDHKLIRVEVSSIFYLAEILTHDPHSLENG</sequence>
<dbReference type="GeneID" id="20675658"/>
<dbReference type="STRING" id="747525.W4KKH7"/>
<dbReference type="eggNOG" id="KOG0988">
    <property type="taxonomic scope" value="Eukaryota"/>
</dbReference>
<keyword evidence="2" id="KW-1185">Reference proteome</keyword>
<dbReference type="HOGENOM" id="CLU_1305012_0_0_1"/>
<dbReference type="RefSeq" id="XP_009541819.1">
    <property type="nucleotide sequence ID" value="XM_009543524.1"/>
</dbReference>
<accession>W4KKH7</accession>
<organism evidence="1 2">
    <name type="scientific">Heterobasidion irregulare (strain TC 32-1)</name>
    <dbReference type="NCBI Taxonomy" id="747525"/>
    <lineage>
        <taxon>Eukaryota</taxon>
        <taxon>Fungi</taxon>
        <taxon>Dikarya</taxon>
        <taxon>Basidiomycota</taxon>
        <taxon>Agaricomycotina</taxon>
        <taxon>Agaricomycetes</taxon>
        <taxon>Russulales</taxon>
        <taxon>Bondarzewiaceae</taxon>
        <taxon>Heterobasidion</taxon>
        <taxon>Heterobasidion annosum species complex</taxon>
    </lineage>
</organism>
<reference evidence="1 2" key="1">
    <citation type="journal article" date="2012" name="New Phytol.">
        <title>Insight into trade-off between wood decay and parasitism from the genome of a fungal forest pathogen.</title>
        <authorList>
            <person name="Olson A."/>
            <person name="Aerts A."/>
            <person name="Asiegbu F."/>
            <person name="Belbahri L."/>
            <person name="Bouzid O."/>
            <person name="Broberg A."/>
            <person name="Canback B."/>
            <person name="Coutinho P.M."/>
            <person name="Cullen D."/>
            <person name="Dalman K."/>
            <person name="Deflorio G."/>
            <person name="van Diepen L.T."/>
            <person name="Dunand C."/>
            <person name="Duplessis S."/>
            <person name="Durling M."/>
            <person name="Gonthier P."/>
            <person name="Grimwood J."/>
            <person name="Fossdal C.G."/>
            <person name="Hansson D."/>
            <person name="Henrissat B."/>
            <person name="Hietala A."/>
            <person name="Himmelstrand K."/>
            <person name="Hoffmeister D."/>
            <person name="Hogberg N."/>
            <person name="James T.Y."/>
            <person name="Karlsson M."/>
            <person name="Kohler A."/>
            <person name="Kues U."/>
            <person name="Lee Y.H."/>
            <person name="Lin Y.C."/>
            <person name="Lind M."/>
            <person name="Lindquist E."/>
            <person name="Lombard V."/>
            <person name="Lucas S."/>
            <person name="Lunden K."/>
            <person name="Morin E."/>
            <person name="Murat C."/>
            <person name="Park J."/>
            <person name="Raffaello T."/>
            <person name="Rouze P."/>
            <person name="Salamov A."/>
            <person name="Schmutz J."/>
            <person name="Solheim H."/>
            <person name="Stahlberg J."/>
            <person name="Velez H."/>
            <person name="de Vries R.P."/>
            <person name="Wiebenga A."/>
            <person name="Woodward S."/>
            <person name="Yakovlev I."/>
            <person name="Garbelotto M."/>
            <person name="Martin F."/>
            <person name="Grigoriev I.V."/>
            <person name="Stenlid J."/>
        </authorList>
    </citation>
    <scope>NUCLEOTIDE SEQUENCE [LARGE SCALE GENOMIC DNA]</scope>
    <source>
        <strain evidence="1 2">TC 32-1</strain>
    </source>
</reference>